<feature type="binding site" evidence="9">
    <location>
        <position position="336"/>
    </location>
    <ligand>
        <name>3',5'-cyclic AMP</name>
        <dbReference type="ChEBI" id="CHEBI:58165"/>
        <label>2</label>
    </ligand>
</feature>
<evidence type="ECO:0000256" key="3">
    <source>
        <dbReference type="ARBA" id="ARBA00022553"/>
    </source>
</evidence>
<dbReference type="GO" id="GO:0030552">
    <property type="term" value="F:cAMP binding"/>
    <property type="evidence" value="ECO:0007669"/>
    <property type="project" value="UniProtKB-KW"/>
</dbReference>
<dbReference type="GO" id="GO:0005952">
    <property type="term" value="C:cAMP-dependent protein kinase complex"/>
    <property type="evidence" value="ECO:0007669"/>
    <property type="project" value="InterPro"/>
</dbReference>
<dbReference type="PROSITE" id="PS50042">
    <property type="entry name" value="CNMP_BINDING_3"/>
    <property type="match status" value="2"/>
</dbReference>
<evidence type="ECO:0000256" key="5">
    <source>
        <dbReference type="ARBA" id="ARBA00022737"/>
    </source>
</evidence>
<evidence type="ECO:0000313" key="13">
    <source>
        <dbReference type="Proteomes" id="UP001217417"/>
    </source>
</evidence>
<dbReference type="PRINTS" id="PR00103">
    <property type="entry name" value="CAMPKINASE"/>
</dbReference>
<evidence type="ECO:0000256" key="4">
    <source>
        <dbReference type="ARBA" id="ARBA00022566"/>
    </source>
</evidence>
<comment type="caution">
    <text evidence="12">The sequence shown here is derived from an EMBL/GenBank/DDBJ whole genome shotgun (WGS) entry which is preliminary data.</text>
</comment>
<dbReference type="InterPro" id="IPR018488">
    <property type="entry name" value="cNMP-bd_CS"/>
</dbReference>
<feature type="domain" description="Cyclic nucleotide-binding" evidence="11">
    <location>
        <begin position="143"/>
        <end position="258"/>
    </location>
</feature>
<dbReference type="PANTHER" id="PTHR11635:SF152">
    <property type="entry name" value="CAMP-DEPENDENT PROTEIN KINASE TYPE I REGULATORY SUBUNIT-RELATED"/>
    <property type="match status" value="1"/>
</dbReference>
<dbReference type="GO" id="GO:0005829">
    <property type="term" value="C:cytosol"/>
    <property type="evidence" value="ECO:0007669"/>
    <property type="project" value="TreeGrafter"/>
</dbReference>
<keyword evidence="6 8" id="KW-0547">Nucleotide-binding</keyword>
<evidence type="ECO:0000256" key="1">
    <source>
        <dbReference type="ARBA" id="ARBA00005753"/>
    </source>
</evidence>
<dbReference type="InterPro" id="IPR012198">
    <property type="entry name" value="cAMP_dep_PK_reg_su"/>
</dbReference>
<name>A0AAD7VR83_9ASCO</name>
<evidence type="ECO:0000256" key="7">
    <source>
        <dbReference type="ARBA" id="ARBA00023149"/>
    </source>
</evidence>
<gene>
    <name evidence="12" type="ORF">POJ06DRAFT_254257</name>
</gene>
<protein>
    <recommendedName>
        <fullName evidence="2 8">cAMP-dependent protein kinase regulatory subunit</fullName>
    </recommendedName>
</protein>
<proteinExistence type="inferred from homology"/>
<dbReference type="InterPro" id="IPR050503">
    <property type="entry name" value="cAMP-dep_PK_reg_su-like"/>
</dbReference>
<comment type="similarity">
    <text evidence="1 8">Belongs to the cAMP-dependent kinase regulatory chain family.</text>
</comment>
<dbReference type="InterPro" id="IPR000595">
    <property type="entry name" value="cNMP-bd_dom"/>
</dbReference>
<sequence length="368" mass="39888">MTSPAHAPPVFSPLFSFQQSSGTTDSPHADDSASQSPDTPLSASSSAPAPPSTTTVGVESDLTTSPSHPTDENAPSDLRSLPSLHTHGHDAHFPVNFNKNRRTSVSGESLSPGTFSNGWRPRTVVKTPEQNARLNRIIAQNFLFRGLDAEALQTILNVLEEKRIAANVTIIQQGDEGEKFYVIESGTVDYYINGNKVSSSGPGSSFGELALMYNSPRAATVISTSPCVLWVLDGTTFRRILMERTASKRAMYEHFLREVPVLTSLTDWERAKIADALKALEFSAGDVIIKEGDVGEHFYLIEDGEADVYKEGEGKVTELGKGDYFGELALLNDAPRAATVVAKTNVNVVTLDKSGFKRMLGEVILKQK</sequence>
<dbReference type="PANTHER" id="PTHR11635">
    <property type="entry name" value="CAMP-DEPENDENT PROTEIN KINASE REGULATORY CHAIN"/>
    <property type="match status" value="1"/>
</dbReference>
<evidence type="ECO:0000256" key="8">
    <source>
        <dbReference type="PIRNR" id="PIRNR000548"/>
    </source>
</evidence>
<dbReference type="SMART" id="SM00100">
    <property type="entry name" value="cNMP"/>
    <property type="match status" value="2"/>
</dbReference>
<dbReference type="FunFam" id="2.60.120.10:FF:000039">
    <property type="entry name" value="cAMP-dependent protein kinase regulatory subunit"/>
    <property type="match status" value="1"/>
</dbReference>
<evidence type="ECO:0000256" key="6">
    <source>
        <dbReference type="ARBA" id="ARBA00022741"/>
    </source>
</evidence>
<evidence type="ECO:0000256" key="9">
    <source>
        <dbReference type="PIRSR" id="PIRSR000548-1"/>
    </source>
</evidence>
<dbReference type="RefSeq" id="XP_056043147.1">
    <property type="nucleotide sequence ID" value="XM_056187749.1"/>
</dbReference>
<dbReference type="GO" id="GO:0034236">
    <property type="term" value="F:protein kinase A catalytic subunit binding"/>
    <property type="evidence" value="ECO:0007669"/>
    <property type="project" value="TreeGrafter"/>
</dbReference>
<dbReference type="PROSITE" id="PS00889">
    <property type="entry name" value="CNMP_BINDING_2"/>
    <property type="match status" value="1"/>
</dbReference>
<dbReference type="GO" id="GO:0033554">
    <property type="term" value="P:cellular response to stress"/>
    <property type="evidence" value="ECO:0007669"/>
    <property type="project" value="UniProtKB-ARBA"/>
</dbReference>
<evidence type="ECO:0000256" key="2">
    <source>
        <dbReference type="ARBA" id="ARBA00020355"/>
    </source>
</evidence>
<feature type="compositionally biased region" description="Polar residues" evidence="10">
    <location>
        <begin position="103"/>
        <end position="114"/>
    </location>
</feature>
<dbReference type="InterPro" id="IPR018490">
    <property type="entry name" value="cNMP-bd_dom_sf"/>
</dbReference>
<feature type="domain" description="Cyclic nucleotide-binding" evidence="11">
    <location>
        <begin position="261"/>
        <end position="368"/>
    </location>
</feature>
<evidence type="ECO:0000259" key="11">
    <source>
        <dbReference type="PROSITE" id="PS50042"/>
    </source>
</evidence>
<dbReference type="PROSITE" id="PS00888">
    <property type="entry name" value="CNMP_BINDING_1"/>
    <property type="match status" value="2"/>
</dbReference>
<feature type="compositionally biased region" description="Polar residues" evidence="10">
    <location>
        <begin position="15"/>
        <end position="26"/>
    </location>
</feature>
<dbReference type="FunFam" id="2.60.120.10:FF:000006">
    <property type="entry name" value="cAMP-dependent protein kinase type I-alpha regulatory subunit"/>
    <property type="match status" value="1"/>
</dbReference>
<keyword evidence="13" id="KW-1185">Reference proteome</keyword>
<dbReference type="Gene3D" id="2.60.120.10">
    <property type="entry name" value="Jelly Rolls"/>
    <property type="match status" value="2"/>
</dbReference>
<feature type="region of interest" description="Disordered" evidence="10">
    <location>
        <begin position="1"/>
        <end position="114"/>
    </location>
</feature>
<keyword evidence="5" id="KW-0677">Repeat</keyword>
<dbReference type="GO" id="GO:0005634">
    <property type="term" value="C:nucleus"/>
    <property type="evidence" value="ECO:0007669"/>
    <property type="project" value="TreeGrafter"/>
</dbReference>
<accession>A0AAD7VR83</accession>
<dbReference type="GO" id="GO:0004862">
    <property type="term" value="F:cAMP-dependent protein kinase inhibitor activity"/>
    <property type="evidence" value="ECO:0007669"/>
    <property type="project" value="TreeGrafter"/>
</dbReference>
<evidence type="ECO:0000313" key="12">
    <source>
        <dbReference type="EMBL" id="KAJ8099697.1"/>
    </source>
</evidence>
<dbReference type="GeneID" id="80882915"/>
<dbReference type="CDD" id="cd00038">
    <property type="entry name" value="CAP_ED"/>
    <property type="match status" value="2"/>
</dbReference>
<feature type="binding site" evidence="9">
    <location>
        <position position="327"/>
    </location>
    <ligand>
        <name>3',5'-cyclic AMP</name>
        <dbReference type="ChEBI" id="CHEBI:58165"/>
        <label>2</label>
    </ligand>
</feature>
<dbReference type="InterPro" id="IPR014710">
    <property type="entry name" value="RmlC-like_jellyroll"/>
</dbReference>
<dbReference type="Proteomes" id="UP001217417">
    <property type="component" value="Unassembled WGS sequence"/>
</dbReference>
<feature type="compositionally biased region" description="Low complexity" evidence="10">
    <location>
        <begin position="34"/>
        <end position="55"/>
    </location>
</feature>
<keyword evidence="7 8" id="KW-0114">cAMP</keyword>
<comment type="subunit">
    <text evidence="8">Tetramer, composed of 2 regulatory (R) and 2 catalytic (C) subunits. In the presence of cAMP it dissociates into 2 active monomeric C subunits and an R dimer.</text>
</comment>
<feature type="binding site" evidence="9">
    <location>
        <position position="208"/>
    </location>
    <ligand>
        <name>3',5'-cyclic AMP</name>
        <dbReference type="ChEBI" id="CHEBI:58165"/>
        <label>1</label>
    </ligand>
</feature>
<feature type="binding site" evidence="9">
    <location>
        <position position="217"/>
    </location>
    <ligand>
        <name>3',5'-cyclic AMP</name>
        <dbReference type="ChEBI" id="CHEBI:58165"/>
        <label>1</label>
    </ligand>
</feature>
<feature type="compositionally biased region" description="Pro residues" evidence="10">
    <location>
        <begin position="1"/>
        <end position="11"/>
    </location>
</feature>
<dbReference type="EMBL" id="JARPMG010000006">
    <property type="protein sequence ID" value="KAJ8099697.1"/>
    <property type="molecule type" value="Genomic_DNA"/>
</dbReference>
<evidence type="ECO:0000256" key="10">
    <source>
        <dbReference type="SAM" id="MobiDB-lite"/>
    </source>
</evidence>
<organism evidence="12 13">
    <name type="scientific">Lipomyces tetrasporus</name>
    <dbReference type="NCBI Taxonomy" id="54092"/>
    <lineage>
        <taxon>Eukaryota</taxon>
        <taxon>Fungi</taxon>
        <taxon>Dikarya</taxon>
        <taxon>Ascomycota</taxon>
        <taxon>Saccharomycotina</taxon>
        <taxon>Lipomycetes</taxon>
        <taxon>Lipomycetales</taxon>
        <taxon>Lipomycetaceae</taxon>
        <taxon>Lipomyces</taxon>
    </lineage>
</organism>
<reference evidence="12" key="1">
    <citation type="submission" date="2023-03" db="EMBL/GenBank/DDBJ databases">
        <title>Near-Complete genome sequence of Lipomyces tetrasporous NRRL Y-64009, an oleaginous yeast capable of growing on lignocellulosic hydrolysates.</title>
        <authorList>
            <consortium name="Lawrence Berkeley National Laboratory"/>
            <person name="Jagtap S.S."/>
            <person name="Liu J.-J."/>
            <person name="Walukiewicz H.E."/>
            <person name="Pangilinan J."/>
            <person name="Lipzen A."/>
            <person name="Ahrendt S."/>
            <person name="Koriabine M."/>
            <person name="Cobaugh K."/>
            <person name="Salamov A."/>
            <person name="Yoshinaga Y."/>
            <person name="Ng V."/>
            <person name="Daum C."/>
            <person name="Grigoriev I.V."/>
            <person name="Slininger P.J."/>
            <person name="Dien B.S."/>
            <person name="Jin Y.-S."/>
            <person name="Rao C.V."/>
        </authorList>
    </citation>
    <scope>NUCLEOTIDE SEQUENCE</scope>
    <source>
        <strain evidence="12">NRRL Y-64009</strain>
    </source>
</reference>
<dbReference type="Pfam" id="PF00027">
    <property type="entry name" value="cNMP_binding"/>
    <property type="match status" value="2"/>
</dbReference>
<keyword evidence="4 8" id="KW-0116">cAMP-binding</keyword>
<dbReference type="SUPFAM" id="SSF51206">
    <property type="entry name" value="cAMP-binding domain-like"/>
    <property type="match status" value="2"/>
</dbReference>
<dbReference type="PIRSF" id="PIRSF000548">
    <property type="entry name" value="PK_regulatory"/>
    <property type="match status" value="1"/>
</dbReference>
<dbReference type="AlphaFoldDB" id="A0AAD7VR83"/>
<keyword evidence="3" id="KW-0597">Phosphoprotein</keyword>